<accession>A0A0J8VBL9</accession>
<keyword evidence="1" id="KW-0812">Transmembrane</keyword>
<dbReference type="STRING" id="680026.AB733_07685"/>
<feature type="transmembrane region" description="Helical" evidence="1">
    <location>
        <begin position="52"/>
        <end position="74"/>
    </location>
</feature>
<organism evidence="2 3">
    <name type="scientific">Photobacterium swingsii</name>
    <dbReference type="NCBI Taxonomy" id="680026"/>
    <lineage>
        <taxon>Bacteria</taxon>
        <taxon>Pseudomonadati</taxon>
        <taxon>Pseudomonadota</taxon>
        <taxon>Gammaproteobacteria</taxon>
        <taxon>Vibrionales</taxon>
        <taxon>Vibrionaceae</taxon>
        <taxon>Photobacterium</taxon>
    </lineage>
</organism>
<gene>
    <name evidence="2" type="ORF">C9I94_14625</name>
</gene>
<name>A0A0J8VBL9_9GAMM</name>
<keyword evidence="1" id="KW-0472">Membrane</keyword>
<keyword evidence="3" id="KW-1185">Reference proteome</keyword>
<dbReference type="RefSeq" id="WP_048898239.1">
    <property type="nucleotide sequence ID" value="NZ_AP024852.1"/>
</dbReference>
<feature type="transmembrane region" description="Helical" evidence="1">
    <location>
        <begin position="20"/>
        <end position="40"/>
    </location>
</feature>
<reference evidence="2 3" key="1">
    <citation type="submission" date="2018-01" db="EMBL/GenBank/DDBJ databases">
        <title>Whole genome sequencing of Histamine producing bacteria.</title>
        <authorList>
            <person name="Butler K."/>
        </authorList>
    </citation>
    <scope>NUCLEOTIDE SEQUENCE [LARGE SCALE GENOMIC DNA]</scope>
    <source>
        <strain evidence="2 3">DSM 24669</strain>
    </source>
</reference>
<protein>
    <recommendedName>
        <fullName evidence="4">DUF485 domain-containing protein</fullName>
    </recommendedName>
</protein>
<evidence type="ECO:0000313" key="2">
    <source>
        <dbReference type="EMBL" id="PSW23365.1"/>
    </source>
</evidence>
<proteinExistence type="predicted"/>
<keyword evidence="1" id="KW-1133">Transmembrane helix</keyword>
<dbReference type="EMBL" id="PYLZ01000008">
    <property type="protein sequence ID" value="PSW23365.1"/>
    <property type="molecule type" value="Genomic_DNA"/>
</dbReference>
<evidence type="ECO:0000313" key="3">
    <source>
        <dbReference type="Proteomes" id="UP000240481"/>
    </source>
</evidence>
<dbReference type="AlphaFoldDB" id="A0A0J8VBL9"/>
<evidence type="ECO:0000256" key="1">
    <source>
        <dbReference type="SAM" id="Phobius"/>
    </source>
</evidence>
<comment type="caution">
    <text evidence="2">The sequence shown here is derived from an EMBL/GenBank/DDBJ whole genome shotgun (WGS) entry which is preliminary data.</text>
</comment>
<dbReference type="OrthoDB" id="5986784at2"/>
<evidence type="ECO:0008006" key="4">
    <source>
        <dbReference type="Google" id="ProtNLM"/>
    </source>
</evidence>
<dbReference type="Proteomes" id="UP000240481">
    <property type="component" value="Unassembled WGS sequence"/>
</dbReference>
<sequence>MKDKEFVTWESIRVKGKLRFFFVNGLLLYGLPMCIITAYSNKLFENGFTLKAVLGHVTIWSMAGLMFGVVMWYITERRYKKEVTFRENSKQ</sequence>